<evidence type="ECO:0000313" key="8">
    <source>
        <dbReference type="Proteomes" id="UP001465755"/>
    </source>
</evidence>
<dbReference type="InterPro" id="IPR029760">
    <property type="entry name" value="GPX_CS"/>
</dbReference>
<feature type="region of interest" description="Disordered" evidence="5">
    <location>
        <begin position="51"/>
        <end position="80"/>
    </location>
</feature>
<dbReference type="Pfam" id="PF00255">
    <property type="entry name" value="GSHPx"/>
    <property type="match status" value="1"/>
</dbReference>
<dbReference type="InterPro" id="IPR000889">
    <property type="entry name" value="Glutathione_peroxidase"/>
</dbReference>
<dbReference type="PANTHER" id="PTHR11592:SF78">
    <property type="entry name" value="GLUTATHIONE PEROXIDASE"/>
    <property type="match status" value="1"/>
</dbReference>
<dbReference type="Gene3D" id="3.40.30.10">
    <property type="entry name" value="Glutaredoxin"/>
    <property type="match status" value="1"/>
</dbReference>
<dbReference type="AlphaFoldDB" id="A0AAW1NLR8"/>
<sequence length="242" mass="26910">MLKSTKPLASALSQQCLSNVSRSPASTLHLAASSSCLRAVSQPHFGSRHPFPSQQGFGTWSAAPSRSQKRQARRMATNVMSPSKQADSFYDFTVKDIDGNDINLKEYKGKVVLCVNVASQCGFTPQYKELAQLYERHKDKGFVILGFPCNQFGAQEPGDNEKVKKFARERGAKFPMMSKVDVNGAKADPVYTFMKKKQGGMLFADIKWNFTKFLLDRDGNVIKRWGSVTTPLSIEDDIKALL</sequence>
<feature type="compositionally biased region" description="Polar residues" evidence="5">
    <location>
        <begin position="52"/>
        <end position="66"/>
    </location>
</feature>
<comment type="caution">
    <text evidence="7">The sequence shown here is derived from an EMBL/GenBank/DDBJ whole genome shotgun (WGS) entry which is preliminary data.</text>
</comment>
<evidence type="ECO:0000256" key="4">
    <source>
        <dbReference type="RuleBase" id="RU000499"/>
    </source>
</evidence>
<evidence type="ECO:0000256" key="3">
    <source>
        <dbReference type="ARBA" id="ARBA00023002"/>
    </source>
</evidence>
<dbReference type="InterPro" id="IPR036249">
    <property type="entry name" value="Thioredoxin-like_sf"/>
</dbReference>
<dbReference type="PROSITE" id="PS51352">
    <property type="entry name" value="THIOREDOXIN_2"/>
    <property type="match status" value="1"/>
</dbReference>
<organism evidence="7 8">
    <name type="scientific">Symbiochloris irregularis</name>
    <dbReference type="NCBI Taxonomy" id="706552"/>
    <lineage>
        <taxon>Eukaryota</taxon>
        <taxon>Viridiplantae</taxon>
        <taxon>Chlorophyta</taxon>
        <taxon>core chlorophytes</taxon>
        <taxon>Trebouxiophyceae</taxon>
        <taxon>Trebouxiales</taxon>
        <taxon>Trebouxiaceae</taxon>
        <taxon>Symbiochloris</taxon>
    </lineage>
</organism>
<keyword evidence="3 4" id="KW-0560">Oxidoreductase</keyword>
<evidence type="ECO:0000256" key="5">
    <source>
        <dbReference type="SAM" id="MobiDB-lite"/>
    </source>
</evidence>
<reference evidence="7 8" key="1">
    <citation type="journal article" date="2024" name="Nat. Commun.">
        <title>Phylogenomics reveals the evolutionary origins of lichenization in chlorophyte algae.</title>
        <authorList>
            <person name="Puginier C."/>
            <person name="Libourel C."/>
            <person name="Otte J."/>
            <person name="Skaloud P."/>
            <person name="Haon M."/>
            <person name="Grisel S."/>
            <person name="Petersen M."/>
            <person name="Berrin J.G."/>
            <person name="Delaux P.M."/>
            <person name="Dal Grande F."/>
            <person name="Keller J."/>
        </authorList>
    </citation>
    <scope>NUCLEOTIDE SEQUENCE [LARGE SCALE GENOMIC DNA]</scope>
    <source>
        <strain evidence="7 8">SAG 2036</strain>
    </source>
</reference>
<dbReference type="FunFam" id="3.40.30.10:FF:000010">
    <property type="entry name" value="Glutathione peroxidase"/>
    <property type="match status" value="1"/>
</dbReference>
<dbReference type="InterPro" id="IPR013766">
    <property type="entry name" value="Thioredoxin_domain"/>
</dbReference>
<accession>A0AAW1NLR8</accession>
<evidence type="ECO:0000256" key="1">
    <source>
        <dbReference type="ARBA" id="ARBA00006926"/>
    </source>
</evidence>
<evidence type="ECO:0000259" key="6">
    <source>
        <dbReference type="PROSITE" id="PS51352"/>
    </source>
</evidence>
<comment type="similarity">
    <text evidence="1 4">Belongs to the glutathione peroxidase family.</text>
</comment>
<dbReference type="CDD" id="cd00340">
    <property type="entry name" value="GSH_Peroxidase"/>
    <property type="match status" value="1"/>
</dbReference>
<keyword evidence="2 4" id="KW-0575">Peroxidase</keyword>
<dbReference type="PRINTS" id="PR01011">
    <property type="entry name" value="GLUTPROXDASE"/>
</dbReference>
<dbReference type="Proteomes" id="UP001465755">
    <property type="component" value="Unassembled WGS sequence"/>
</dbReference>
<evidence type="ECO:0000313" key="7">
    <source>
        <dbReference type="EMBL" id="KAK9786496.1"/>
    </source>
</evidence>
<dbReference type="PANTHER" id="PTHR11592">
    <property type="entry name" value="GLUTATHIONE PEROXIDASE"/>
    <property type="match status" value="1"/>
</dbReference>
<keyword evidence="8" id="KW-1185">Reference proteome</keyword>
<dbReference type="GO" id="GO:0004601">
    <property type="term" value="F:peroxidase activity"/>
    <property type="evidence" value="ECO:0007669"/>
    <property type="project" value="UniProtKB-KW"/>
</dbReference>
<protein>
    <recommendedName>
        <fullName evidence="4">Glutathione peroxidase</fullName>
    </recommendedName>
</protein>
<dbReference type="GO" id="GO:0006979">
    <property type="term" value="P:response to oxidative stress"/>
    <property type="evidence" value="ECO:0007669"/>
    <property type="project" value="InterPro"/>
</dbReference>
<dbReference type="SUPFAM" id="SSF52833">
    <property type="entry name" value="Thioredoxin-like"/>
    <property type="match status" value="1"/>
</dbReference>
<feature type="domain" description="Thioredoxin" evidence="6">
    <location>
        <begin position="83"/>
        <end position="242"/>
    </location>
</feature>
<proteinExistence type="inferred from homology"/>
<dbReference type="PROSITE" id="PS51355">
    <property type="entry name" value="GLUTATHIONE_PEROXID_3"/>
    <property type="match status" value="1"/>
</dbReference>
<dbReference type="EMBL" id="JALJOQ010000271">
    <property type="protein sequence ID" value="KAK9786496.1"/>
    <property type="molecule type" value="Genomic_DNA"/>
</dbReference>
<name>A0AAW1NLR8_9CHLO</name>
<gene>
    <name evidence="7" type="ORF">WJX73_005753</name>
</gene>
<dbReference type="PROSITE" id="PS00763">
    <property type="entry name" value="GLUTATHIONE_PEROXID_2"/>
    <property type="match status" value="1"/>
</dbReference>
<evidence type="ECO:0000256" key="2">
    <source>
        <dbReference type="ARBA" id="ARBA00022559"/>
    </source>
</evidence>